<reference evidence="1 2" key="1">
    <citation type="submission" date="2016-01" db="EMBL/GenBank/DDBJ databases">
        <authorList>
            <person name="Regsiter A."/>
            <person name="william w."/>
        </authorList>
    </citation>
    <scope>NUCLEOTIDE SEQUENCE [LARGE SCALE GENOMIC DNA]</scope>
    <source>
        <strain evidence="1 2">CFBP 5494</strain>
    </source>
</reference>
<proteinExistence type="predicted"/>
<dbReference type="Proteomes" id="UP000191933">
    <property type="component" value="Unassembled WGS sequence"/>
</dbReference>
<keyword evidence="2" id="KW-1185">Reference proteome</keyword>
<organism evidence="1 2">
    <name type="scientific">Agrobacterium genomosp. 2 str. CFBP 5494</name>
    <dbReference type="NCBI Taxonomy" id="1183436"/>
    <lineage>
        <taxon>Bacteria</taxon>
        <taxon>Pseudomonadati</taxon>
        <taxon>Pseudomonadota</taxon>
        <taxon>Alphaproteobacteria</taxon>
        <taxon>Hyphomicrobiales</taxon>
        <taxon>Rhizobiaceae</taxon>
        <taxon>Rhizobium/Agrobacterium group</taxon>
        <taxon>Agrobacterium</taxon>
        <taxon>Agrobacterium tumefaciens complex</taxon>
    </lineage>
</organism>
<name>A0A9W5B7F3_9HYPH</name>
<comment type="caution">
    <text evidence="1">The sequence shown here is derived from an EMBL/GenBank/DDBJ whole genome shotgun (WGS) entry which is preliminary data.</text>
</comment>
<accession>A0A9W5B7F3</accession>
<protein>
    <submittedName>
        <fullName evidence="1">Uncharacterized protein</fullName>
    </submittedName>
</protein>
<dbReference type="EMBL" id="FBVY01000047">
    <property type="protein sequence ID" value="CUX03129.1"/>
    <property type="molecule type" value="Genomic_DNA"/>
</dbReference>
<dbReference type="AlphaFoldDB" id="A0A9W5B7F3"/>
<gene>
    <name evidence="1" type="ORF">AGR2A_pb10001</name>
</gene>
<sequence>MNVIVARSPVCVKNSFSDLSVAAVAGEDEPAAIATASSTAIATVAMPRRHSDRKAAVE</sequence>
<evidence type="ECO:0000313" key="2">
    <source>
        <dbReference type="Proteomes" id="UP000191933"/>
    </source>
</evidence>
<evidence type="ECO:0000313" key="1">
    <source>
        <dbReference type="EMBL" id="CUX03129.1"/>
    </source>
</evidence>